<sequence length="120" mass="13876">MLEQICPILPSSDFARTEGFYTSIGFKTQYKQPDQYMLMNRDQVEIHFFYCPGQRPEHSDHGAYLRPVHVDVFSAEVASLNLPDKGGFPRFWPAEDKPWGMREAVIWDPDGNILRIGQDI</sequence>
<dbReference type="AlphaFoldDB" id="A0A640VML1"/>
<keyword evidence="6" id="KW-1185">Reference proteome</keyword>
<proteinExistence type="inferred from homology"/>
<organism evidence="5 6">
    <name type="scientific">Roseobacter cerasinus</name>
    <dbReference type="NCBI Taxonomy" id="2602289"/>
    <lineage>
        <taxon>Bacteria</taxon>
        <taxon>Pseudomonadati</taxon>
        <taxon>Pseudomonadota</taxon>
        <taxon>Alphaproteobacteria</taxon>
        <taxon>Rhodobacterales</taxon>
        <taxon>Roseobacteraceae</taxon>
        <taxon>Roseobacter</taxon>
    </lineage>
</organism>
<evidence type="ECO:0000313" key="5">
    <source>
        <dbReference type="EMBL" id="GFE49279.1"/>
    </source>
</evidence>
<dbReference type="SUPFAM" id="SSF54593">
    <property type="entry name" value="Glyoxalase/Bleomycin resistance protein/Dihydroxybiphenyl dioxygenase"/>
    <property type="match status" value="1"/>
</dbReference>
<comment type="caution">
    <text evidence="5">The sequence shown here is derived from an EMBL/GenBank/DDBJ whole genome shotgun (WGS) entry which is preliminary data.</text>
</comment>
<evidence type="ECO:0000256" key="1">
    <source>
        <dbReference type="ARBA" id="ARBA00011051"/>
    </source>
</evidence>
<dbReference type="PROSITE" id="PS51819">
    <property type="entry name" value="VOC"/>
    <property type="match status" value="1"/>
</dbReference>
<evidence type="ECO:0000256" key="2">
    <source>
        <dbReference type="ARBA" id="ARBA00021572"/>
    </source>
</evidence>
<reference evidence="5 6" key="1">
    <citation type="submission" date="2019-12" db="EMBL/GenBank/DDBJ databases">
        <title>Roseobacter cerasinus sp. nov., isolated from seawater around aquaculture.</title>
        <authorList>
            <person name="Muramatsu S."/>
            <person name="Takabe Y."/>
            <person name="Mori K."/>
            <person name="Takaichi S."/>
            <person name="Hanada S."/>
        </authorList>
    </citation>
    <scope>NUCLEOTIDE SEQUENCE [LARGE SCALE GENOMIC DNA]</scope>
    <source>
        <strain evidence="5 6">AI77</strain>
    </source>
</reference>
<comment type="similarity">
    <text evidence="1">Belongs to the bleomycin resistance protein family.</text>
</comment>
<dbReference type="InterPro" id="IPR037523">
    <property type="entry name" value="VOC_core"/>
</dbReference>
<dbReference type="EMBL" id="BLIV01000002">
    <property type="protein sequence ID" value="GFE49279.1"/>
    <property type="molecule type" value="Genomic_DNA"/>
</dbReference>
<gene>
    <name evidence="5" type="ORF">So717_10320</name>
</gene>
<evidence type="ECO:0000313" key="6">
    <source>
        <dbReference type="Proteomes" id="UP000436522"/>
    </source>
</evidence>
<feature type="domain" description="VOC" evidence="4">
    <location>
        <begin position="1"/>
        <end position="119"/>
    </location>
</feature>
<dbReference type="InterPro" id="IPR000335">
    <property type="entry name" value="Bleomycin-R"/>
</dbReference>
<dbReference type="Gene3D" id="3.10.180.10">
    <property type="entry name" value="2,3-Dihydroxybiphenyl 1,2-Dioxygenase, domain 1"/>
    <property type="match status" value="1"/>
</dbReference>
<dbReference type="CDD" id="cd08349">
    <property type="entry name" value="BLMA_like"/>
    <property type="match status" value="1"/>
</dbReference>
<dbReference type="GO" id="GO:0046677">
    <property type="term" value="P:response to antibiotic"/>
    <property type="evidence" value="ECO:0007669"/>
    <property type="project" value="UniProtKB-KW"/>
</dbReference>
<dbReference type="Proteomes" id="UP000436522">
    <property type="component" value="Unassembled WGS sequence"/>
</dbReference>
<keyword evidence="3" id="KW-0046">Antibiotic resistance</keyword>
<dbReference type="OrthoDB" id="6624781at2"/>
<accession>A0A640VML1</accession>
<evidence type="ECO:0000256" key="3">
    <source>
        <dbReference type="ARBA" id="ARBA00023251"/>
    </source>
</evidence>
<protein>
    <recommendedName>
        <fullName evidence="2">Bleomycin resistance protein</fullName>
    </recommendedName>
</protein>
<dbReference type="RefSeq" id="WP_159975159.1">
    <property type="nucleotide sequence ID" value="NZ_BLIV01000002.1"/>
</dbReference>
<name>A0A640VML1_9RHOB</name>
<dbReference type="InterPro" id="IPR029068">
    <property type="entry name" value="Glyas_Bleomycin-R_OHBP_Dase"/>
</dbReference>
<evidence type="ECO:0000259" key="4">
    <source>
        <dbReference type="PROSITE" id="PS51819"/>
    </source>
</evidence>